<name>A0A0F9YQD6_9ZZZZ</name>
<sequence>MSNNQEQGHQEPGNELLALRKQIDRLDQSLVLLLANRFALTRKVGEIKARAQLESFDPKREAQKLVDIRDACTRHELNPDMMADILAQIMRETVSNHERIKAEIARSIASG</sequence>
<proteinExistence type="predicted"/>
<comment type="caution">
    <text evidence="3">The sequence shown here is derived from an EMBL/GenBank/DDBJ whole genome shotgun (WGS) entry which is preliminary data.</text>
</comment>
<keyword evidence="1" id="KW-0413">Isomerase</keyword>
<dbReference type="EMBL" id="LAZR01000014">
    <property type="protein sequence ID" value="KKO06884.1"/>
    <property type="molecule type" value="Genomic_DNA"/>
</dbReference>
<protein>
    <recommendedName>
        <fullName evidence="2">Chorismate mutase domain-containing protein</fullName>
    </recommendedName>
</protein>
<dbReference type="InterPro" id="IPR036263">
    <property type="entry name" value="Chorismate_II_sf"/>
</dbReference>
<dbReference type="GO" id="GO:0004106">
    <property type="term" value="F:chorismate mutase activity"/>
    <property type="evidence" value="ECO:0007669"/>
    <property type="project" value="InterPro"/>
</dbReference>
<evidence type="ECO:0000259" key="2">
    <source>
        <dbReference type="PROSITE" id="PS51168"/>
    </source>
</evidence>
<dbReference type="AlphaFoldDB" id="A0A0F9YQD6"/>
<dbReference type="SUPFAM" id="SSF48600">
    <property type="entry name" value="Chorismate mutase II"/>
    <property type="match status" value="1"/>
</dbReference>
<dbReference type="PROSITE" id="PS51168">
    <property type="entry name" value="CHORISMATE_MUT_2"/>
    <property type="match status" value="1"/>
</dbReference>
<dbReference type="GO" id="GO:0046417">
    <property type="term" value="P:chorismate metabolic process"/>
    <property type="evidence" value="ECO:0007669"/>
    <property type="project" value="InterPro"/>
</dbReference>
<organism evidence="3">
    <name type="scientific">marine sediment metagenome</name>
    <dbReference type="NCBI Taxonomy" id="412755"/>
    <lineage>
        <taxon>unclassified sequences</taxon>
        <taxon>metagenomes</taxon>
        <taxon>ecological metagenomes</taxon>
    </lineage>
</organism>
<dbReference type="PANTHER" id="PTHR38041">
    <property type="entry name" value="CHORISMATE MUTASE"/>
    <property type="match status" value="1"/>
</dbReference>
<feature type="domain" description="Chorismate mutase" evidence="2">
    <location>
        <begin position="10"/>
        <end position="101"/>
    </location>
</feature>
<evidence type="ECO:0000256" key="1">
    <source>
        <dbReference type="ARBA" id="ARBA00023235"/>
    </source>
</evidence>
<accession>A0A0F9YQD6</accession>
<dbReference type="InterPro" id="IPR036979">
    <property type="entry name" value="CM_dom_sf"/>
</dbReference>
<dbReference type="Pfam" id="PF01817">
    <property type="entry name" value="CM_2"/>
    <property type="match status" value="1"/>
</dbReference>
<gene>
    <name evidence="3" type="ORF">LCGC14_0060680</name>
</gene>
<dbReference type="InterPro" id="IPR002701">
    <property type="entry name" value="CM_II_prokaryot"/>
</dbReference>
<evidence type="ECO:0000313" key="3">
    <source>
        <dbReference type="EMBL" id="KKO06884.1"/>
    </source>
</evidence>
<dbReference type="InterPro" id="IPR051331">
    <property type="entry name" value="Chorismate_mutase-related"/>
</dbReference>
<dbReference type="GO" id="GO:0009697">
    <property type="term" value="P:salicylic acid biosynthetic process"/>
    <property type="evidence" value="ECO:0007669"/>
    <property type="project" value="TreeGrafter"/>
</dbReference>
<dbReference type="Gene3D" id="1.20.59.10">
    <property type="entry name" value="Chorismate mutase"/>
    <property type="match status" value="1"/>
</dbReference>
<dbReference type="SMART" id="SM00830">
    <property type="entry name" value="CM_2"/>
    <property type="match status" value="1"/>
</dbReference>
<dbReference type="PANTHER" id="PTHR38041:SF1">
    <property type="entry name" value="CHORISMATE MUTASE"/>
    <property type="match status" value="1"/>
</dbReference>
<reference evidence="3" key="1">
    <citation type="journal article" date="2015" name="Nature">
        <title>Complex archaea that bridge the gap between prokaryotes and eukaryotes.</title>
        <authorList>
            <person name="Spang A."/>
            <person name="Saw J.H."/>
            <person name="Jorgensen S.L."/>
            <person name="Zaremba-Niedzwiedzka K."/>
            <person name="Martijn J."/>
            <person name="Lind A.E."/>
            <person name="van Eijk R."/>
            <person name="Schleper C."/>
            <person name="Guy L."/>
            <person name="Ettema T.J."/>
        </authorList>
    </citation>
    <scope>NUCLEOTIDE SEQUENCE</scope>
</reference>